<dbReference type="AlphaFoldDB" id="A0A813JIE6"/>
<comment type="caution">
    <text evidence="1">The sequence shown here is derived from an EMBL/GenBank/DDBJ whole genome shotgun (WGS) entry which is preliminary data.</text>
</comment>
<dbReference type="EMBL" id="CAJNNW010025772">
    <property type="protein sequence ID" value="CAE8679555.1"/>
    <property type="molecule type" value="Genomic_DNA"/>
</dbReference>
<evidence type="ECO:0008006" key="3">
    <source>
        <dbReference type="Google" id="ProtNLM"/>
    </source>
</evidence>
<proteinExistence type="predicted"/>
<dbReference type="PROSITE" id="PS51257">
    <property type="entry name" value="PROKAR_LIPOPROTEIN"/>
    <property type="match status" value="1"/>
</dbReference>
<evidence type="ECO:0000313" key="2">
    <source>
        <dbReference type="Proteomes" id="UP000626109"/>
    </source>
</evidence>
<gene>
    <name evidence="1" type="ORF">PGLA2088_LOCUS21417</name>
</gene>
<protein>
    <recommendedName>
        <fullName evidence="3">CW-type domain-containing protein</fullName>
    </recommendedName>
</protein>
<accession>A0A813JIE6</accession>
<organism evidence="1 2">
    <name type="scientific">Polarella glacialis</name>
    <name type="common">Dinoflagellate</name>
    <dbReference type="NCBI Taxonomy" id="89957"/>
    <lineage>
        <taxon>Eukaryota</taxon>
        <taxon>Sar</taxon>
        <taxon>Alveolata</taxon>
        <taxon>Dinophyceae</taxon>
        <taxon>Suessiales</taxon>
        <taxon>Suessiaceae</taxon>
        <taxon>Polarella</taxon>
    </lineage>
</organism>
<name>A0A813JIE6_POLGL</name>
<reference evidence="1" key="1">
    <citation type="submission" date="2021-02" db="EMBL/GenBank/DDBJ databases">
        <authorList>
            <person name="Dougan E. K."/>
            <person name="Rhodes N."/>
            <person name="Thang M."/>
            <person name="Chan C."/>
        </authorList>
    </citation>
    <scope>NUCLEOTIDE SEQUENCE</scope>
</reference>
<dbReference type="Proteomes" id="UP000626109">
    <property type="component" value="Unassembled WGS sequence"/>
</dbReference>
<sequence length="124" mass="12899">MGPGIRPDGTTWSDFPLSASAVCANAASAGCDLSLVLPPAASTAAPVQKSKGSVFAASGDPRVVPPLDDWEAAVQCTFCHKWRPCGATEAPKLMSADSGFGCSKIGFSCNQEQKYPIEEIDAMF</sequence>
<evidence type="ECO:0000313" key="1">
    <source>
        <dbReference type="EMBL" id="CAE8679555.1"/>
    </source>
</evidence>